<evidence type="ECO:0000256" key="1">
    <source>
        <dbReference type="SAM" id="MobiDB-lite"/>
    </source>
</evidence>
<evidence type="ECO:0000313" key="2">
    <source>
        <dbReference type="EMBL" id="ANF59282.1"/>
    </source>
</evidence>
<accession>A0A172YJE5</accession>
<gene>
    <name evidence="2" type="ORF">A5892_18990</name>
</gene>
<protein>
    <submittedName>
        <fullName evidence="2">Uncharacterized protein</fullName>
    </submittedName>
</protein>
<evidence type="ECO:0000313" key="3">
    <source>
        <dbReference type="Proteomes" id="UP000077875"/>
    </source>
</evidence>
<proteinExistence type="predicted"/>
<sequence>MRMAGQERCNCAAEEPDQPFIPERPDETERVGLGSRQHSRIVKGEAADILLQSSNQGAFAYMAGVIDQNDRRVIQVFERVLADSAWMQPVNSSIEWMNLHH</sequence>
<organism evidence="2 3">
    <name type="scientific">Halotalea alkalilenta</name>
    <dbReference type="NCBI Taxonomy" id="376489"/>
    <lineage>
        <taxon>Bacteria</taxon>
        <taxon>Pseudomonadati</taxon>
        <taxon>Pseudomonadota</taxon>
        <taxon>Gammaproteobacteria</taxon>
        <taxon>Oceanospirillales</taxon>
        <taxon>Halomonadaceae</taxon>
        <taxon>Halotalea</taxon>
    </lineage>
</organism>
<feature type="region of interest" description="Disordered" evidence="1">
    <location>
        <begin position="1"/>
        <end position="35"/>
    </location>
</feature>
<name>A0A172YJE5_9GAMM</name>
<dbReference type="EMBL" id="CP015243">
    <property type="protein sequence ID" value="ANF59282.1"/>
    <property type="molecule type" value="Genomic_DNA"/>
</dbReference>
<dbReference type="KEGG" id="haa:A5892_18990"/>
<keyword evidence="3" id="KW-1185">Reference proteome</keyword>
<dbReference type="Proteomes" id="UP000077875">
    <property type="component" value="Chromosome"/>
</dbReference>
<reference evidence="2 3" key="1">
    <citation type="submission" date="2016-04" db="EMBL/GenBank/DDBJ databases">
        <title>Complete Genome Sequence of Halotalea alkalilenta IHB B 13600.</title>
        <authorList>
            <person name="Swarnkar M.K."/>
            <person name="Sharma A."/>
            <person name="Kaushal K."/>
            <person name="Soni R."/>
            <person name="Rana S."/>
            <person name="Singh A.K."/>
            <person name="Gulati A."/>
        </authorList>
    </citation>
    <scope>NUCLEOTIDE SEQUENCE [LARGE SCALE GENOMIC DNA]</scope>
    <source>
        <strain evidence="2 3">IHB B 13600</strain>
    </source>
</reference>
<dbReference type="AlphaFoldDB" id="A0A172YJE5"/>